<reference evidence="2" key="1">
    <citation type="submission" date="2018-05" db="EMBL/GenBank/DDBJ databases">
        <title>Draft genome of Mucuna pruriens seed.</title>
        <authorList>
            <person name="Nnadi N.E."/>
            <person name="Vos R."/>
            <person name="Hasami M.H."/>
            <person name="Devisetty U.K."/>
            <person name="Aguiy J.C."/>
        </authorList>
    </citation>
    <scope>NUCLEOTIDE SEQUENCE [LARGE SCALE GENOMIC DNA]</scope>
    <source>
        <strain evidence="2">JCA_2017</strain>
    </source>
</reference>
<evidence type="ECO:0000313" key="2">
    <source>
        <dbReference type="EMBL" id="RDY13231.1"/>
    </source>
</evidence>
<dbReference type="CDD" id="cd01647">
    <property type="entry name" value="RT_LTR"/>
    <property type="match status" value="1"/>
</dbReference>
<evidence type="ECO:0000259" key="1">
    <source>
        <dbReference type="Pfam" id="PF00078"/>
    </source>
</evidence>
<gene>
    <name evidence="2" type="ORF">CR513_01882</name>
</gene>
<dbReference type="Gene3D" id="3.10.10.10">
    <property type="entry name" value="HIV Type 1 Reverse Transcriptase, subunit A, domain 1"/>
    <property type="match status" value="1"/>
</dbReference>
<dbReference type="InterPro" id="IPR053134">
    <property type="entry name" value="RNA-dir_DNA_polymerase"/>
</dbReference>
<sequence>MSPCAMPMILVPKKDGIWRMCTNCRPINNITIRHKHPIPHLDYLLNELHGSNIFSEIDLRSGYHQIRVKERNEWKTTLKTKFWLSEWLMMPFCLTNFPSTLMRLMNHVLNLIAKRCFDSIIIVYFDDILIYSTCLDEHLLHVKNVLEILRINLEKCVFCTHEVTFLGFVVGSRGVKVDKEKVKAIQDWD</sequence>
<keyword evidence="3" id="KW-1185">Reference proteome</keyword>
<dbReference type="OrthoDB" id="1432907at2759"/>
<feature type="domain" description="Reverse transcriptase" evidence="1">
    <location>
        <begin position="11"/>
        <end position="169"/>
    </location>
</feature>
<evidence type="ECO:0000313" key="3">
    <source>
        <dbReference type="Proteomes" id="UP000257109"/>
    </source>
</evidence>
<dbReference type="Gene3D" id="3.30.70.270">
    <property type="match status" value="1"/>
</dbReference>
<dbReference type="Proteomes" id="UP000257109">
    <property type="component" value="Unassembled WGS sequence"/>
</dbReference>
<dbReference type="EMBL" id="QJKJ01000313">
    <property type="protein sequence ID" value="RDY13231.1"/>
    <property type="molecule type" value="Genomic_DNA"/>
</dbReference>
<dbReference type="InterPro" id="IPR043502">
    <property type="entry name" value="DNA/RNA_pol_sf"/>
</dbReference>
<accession>A0A371IDU7</accession>
<organism evidence="2 3">
    <name type="scientific">Mucuna pruriens</name>
    <name type="common">Velvet bean</name>
    <name type="synonym">Dolichos pruriens</name>
    <dbReference type="NCBI Taxonomy" id="157652"/>
    <lineage>
        <taxon>Eukaryota</taxon>
        <taxon>Viridiplantae</taxon>
        <taxon>Streptophyta</taxon>
        <taxon>Embryophyta</taxon>
        <taxon>Tracheophyta</taxon>
        <taxon>Spermatophyta</taxon>
        <taxon>Magnoliopsida</taxon>
        <taxon>eudicotyledons</taxon>
        <taxon>Gunneridae</taxon>
        <taxon>Pentapetalae</taxon>
        <taxon>rosids</taxon>
        <taxon>fabids</taxon>
        <taxon>Fabales</taxon>
        <taxon>Fabaceae</taxon>
        <taxon>Papilionoideae</taxon>
        <taxon>50 kb inversion clade</taxon>
        <taxon>NPAAA clade</taxon>
        <taxon>indigoferoid/millettioid clade</taxon>
        <taxon>Phaseoleae</taxon>
        <taxon>Mucuna</taxon>
    </lineage>
</organism>
<dbReference type="Pfam" id="PF00078">
    <property type="entry name" value="RVT_1"/>
    <property type="match status" value="1"/>
</dbReference>
<dbReference type="InterPro" id="IPR000477">
    <property type="entry name" value="RT_dom"/>
</dbReference>
<comment type="caution">
    <text evidence="2">The sequence shown here is derived from an EMBL/GenBank/DDBJ whole genome shotgun (WGS) entry which is preliminary data.</text>
</comment>
<feature type="non-terminal residue" evidence="2">
    <location>
        <position position="1"/>
    </location>
</feature>
<protein>
    <recommendedName>
        <fullName evidence="1">Reverse transcriptase domain-containing protein</fullName>
    </recommendedName>
</protein>
<dbReference type="AlphaFoldDB" id="A0A371IDU7"/>
<dbReference type="PANTHER" id="PTHR24559">
    <property type="entry name" value="TRANSPOSON TY3-I GAG-POL POLYPROTEIN"/>
    <property type="match status" value="1"/>
</dbReference>
<dbReference type="PANTHER" id="PTHR24559:SF437">
    <property type="entry name" value="RNA-DIRECTED DNA POLYMERASE HOMOLOG"/>
    <property type="match status" value="1"/>
</dbReference>
<name>A0A371IDU7_MUCPR</name>
<proteinExistence type="predicted"/>
<dbReference type="InterPro" id="IPR043128">
    <property type="entry name" value="Rev_trsase/Diguanyl_cyclase"/>
</dbReference>
<dbReference type="SUPFAM" id="SSF56672">
    <property type="entry name" value="DNA/RNA polymerases"/>
    <property type="match status" value="1"/>
</dbReference>